<dbReference type="InterPro" id="IPR050228">
    <property type="entry name" value="Carboxylesterase_BioH"/>
</dbReference>
<dbReference type="PANTHER" id="PTHR43194">
    <property type="entry name" value="HYDROLASE ALPHA/BETA FOLD FAMILY"/>
    <property type="match status" value="1"/>
</dbReference>
<feature type="domain" description="AB hydrolase-1" evidence="2">
    <location>
        <begin position="85"/>
        <end position="297"/>
    </location>
</feature>
<evidence type="ECO:0000259" key="2">
    <source>
        <dbReference type="Pfam" id="PF12697"/>
    </source>
</evidence>
<comment type="caution">
    <text evidence="3">The sequence shown here is derived from an EMBL/GenBank/DDBJ whole genome shotgun (WGS) entry which is preliminary data.</text>
</comment>
<gene>
    <name evidence="3" type="ORF">C6Y14_42975</name>
</gene>
<accession>A0A2P8PTB9</accession>
<feature type="chain" id="PRO_5015104387" evidence="1">
    <location>
        <begin position="31"/>
        <end position="312"/>
    </location>
</feature>
<dbReference type="Gene3D" id="3.40.50.1820">
    <property type="entry name" value="alpha/beta hydrolase"/>
    <property type="match status" value="1"/>
</dbReference>
<dbReference type="RefSeq" id="WP_107022389.1">
    <property type="nucleotide sequence ID" value="NZ_KZ679068.1"/>
</dbReference>
<dbReference type="GO" id="GO:0016787">
    <property type="term" value="F:hydrolase activity"/>
    <property type="evidence" value="ECO:0007669"/>
    <property type="project" value="UniProtKB-KW"/>
</dbReference>
<dbReference type="OrthoDB" id="7185741at2"/>
<dbReference type="InterPro" id="IPR029058">
    <property type="entry name" value="AB_hydrolase_fold"/>
</dbReference>
<evidence type="ECO:0000313" key="4">
    <source>
        <dbReference type="Proteomes" id="UP000240429"/>
    </source>
</evidence>
<dbReference type="InterPro" id="IPR000073">
    <property type="entry name" value="AB_hydrolase_1"/>
</dbReference>
<protein>
    <submittedName>
        <fullName evidence="3">Alpha/beta hydrolase</fullName>
    </submittedName>
</protein>
<keyword evidence="4" id="KW-1185">Reference proteome</keyword>
<evidence type="ECO:0000313" key="3">
    <source>
        <dbReference type="EMBL" id="PSM37245.1"/>
    </source>
</evidence>
<organism evidence="3 4">
    <name type="scientific">Streptomyces dioscori</name>
    <dbReference type="NCBI Taxonomy" id="2109333"/>
    <lineage>
        <taxon>Bacteria</taxon>
        <taxon>Bacillati</taxon>
        <taxon>Actinomycetota</taxon>
        <taxon>Actinomycetes</taxon>
        <taxon>Kitasatosporales</taxon>
        <taxon>Streptomycetaceae</taxon>
        <taxon>Streptomyces</taxon>
        <taxon>Streptomyces aurantiacus group</taxon>
    </lineage>
</organism>
<dbReference type="AlphaFoldDB" id="A0A2P8PTB9"/>
<name>A0A2P8PTB9_9ACTN</name>
<keyword evidence="1" id="KW-0732">Signal</keyword>
<sequence>MPSTSPSLRSISRALSALALLGVTTGVVTACSDNDSATGRSASSSASSPASAGAVAHTDKAELHMIDNDGHRLAFYVTKGHGPTIVLDSGGGEDASYWKDLAGKLHSATGATVITYDRAGMGKSDAVPGAWQVKSAVSDLKTGLRQLGLTHGVTLVSHSQAGEIATYFAEENPRMLSGAVLVDASLPPLYTDEEIARINAASRPQVDAAKNDPDKPANRQLISIAESYVPMHKAYHRATWPSTVPATVIVSEKTPFDGSPEDAQRWREAAATFVKQGPDRTLITAKGSSHDIPKDRPTLILKEIESMVDAQH</sequence>
<reference evidence="3 4" key="1">
    <citation type="submission" date="2018-03" db="EMBL/GenBank/DDBJ databases">
        <title>Streptomyces dioscori sp. nov., a novel endophytic actinobacterium isolated from bulbil of Dioscorea bulbifera L.</title>
        <authorList>
            <person name="Zhikuan W."/>
        </authorList>
    </citation>
    <scope>NUCLEOTIDE SEQUENCE [LARGE SCALE GENOMIC DNA]</scope>
    <source>
        <strain evidence="3 4">A217</strain>
    </source>
</reference>
<dbReference type="EMBL" id="PYBJ01000044">
    <property type="protein sequence ID" value="PSM37245.1"/>
    <property type="molecule type" value="Genomic_DNA"/>
</dbReference>
<dbReference type="PANTHER" id="PTHR43194:SF2">
    <property type="entry name" value="PEROXISOMAL MEMBRANE PROTEIN LPX1"/>
    <property type="match status" value="1"/>
</dbReference>
<keyword evidence="3" id="KW-0378">Hydrolase</keyword>
<dbReference type="Proteomes" id="UP000240429">
    <property type="component" value="Unassembled WGS sequence"/>
</dbReference>
<proteinExistence type="predicted"/>
<evidence type="ECO:0000256" key="1">
    <source>
        <dbReference type="SAM" id="SignalP"/>
    </source>
</evidence>
<feature type="signal peptide" evidence="1">
    <location>
        <begin position="1"/>
        <end position="30"/>
    </location>
</feature>
<dbReference type="Pfam" id="PF12697">
    <property type="entry name" value="Abhydrolase_6"/>
    <property type="match status" value="1"/>
</dbReference>
<dbReference type="SUPFAM" id="SSF53474">
    <property type="entry name" value="alpha/beta-Hydrolases"/>
    <property type="match status" value="1"/>
</dbReference>